<evidence type="ECO:0000313" key="2">
    <source>
        <dbReference type="Proteomes" id="UP000011778"/>
    </source>
</evidence>
<organism evidence="1 2">
    <name type="scientific">Leptospira interrogans serovar Copenhageni str. LT2050</name>
    <dbReference type="NCBI Taxonomy" id="1001598"/>
    <lineage>
        <taxon>Bacteria</taxon>
        <taxon>Pseudomonadati</taxon>
        <taxon>Spirochaetota</taxon>
        <taxon>Spirochaetia</taxon>
        <taxon>Leptospirales</taxon>
        <taxon>Leptospiraceae</taxon>
        <taxon>Leptospira</taxon>
    </lineage>
</organism>
<dbReference type="EMBL" id="AFMD02000162">
    <property type="protein sequence ID" value="EMG22942.1"/>
    <property type="molecule type" value="Genomic_DNA"/>
</dbReference>
<accession>M3IQU4</accession>
<comment type="caution">
    <text evidence="1">The sequence shown here is derived from an EMBL/GenBank/DDBJ whole genome shotgun (WGS) entry which is preliminary data.</text>
</comment>
<name>M3IQU4_LEPIT</name>
<evidence type="ECO:0000313" key="1">
    <source>
        <dbReference type="EMBL" id="EMG22942.1"/>
    </source>
</evidence>
<dbReference type="AlphaFoldDB" id="M3IQU4"/>
<protein>
    <submittedName>
        <fullName evidence="1">Uncharacterized protein</fullName>
    </submittedName>
</protein>
<reference evidence="1 2" key="1">
    <citation type="submission" date="2013-02" db="EMBL/GenBank/DDBJ databases">
        <authorList>
            <person name="Harkins D.M."/>
            <person name="Durkin A.S."/>
            <person name="Brinkac L.M."/>
            <person name="Haft D.H."/>
            <person name="Selengut J.D."/>
            <person name="Sanka R."/>
            <person name="DePew J."/>
            <person name="Purushe J."/>
            <person name="Tulsiani S.M."/>
            <person name="Graham G.C."/>
            <person name="Burns M.-A."/>
            <person name="Dohnt M.F."/>
            <person name="Smythe L.D."/>
            <person name="McKay D.B."/>
            <person name="Craig S.B."/>
            <person name="Vinetz J.M."/>
            <person name="Sutton G.G."/>
            <person name="Nierman W.C."/>
            <person name="Fouts D.E."/>
        </authorList>
    </citation>
    <scope>NUCLEOTIDE SEQUENCE [LARGE SCALE GENOMIC DNA]</scope>
    <source>
        <strain evidence="1 2">LT2050</strain>
    </source>
</reference>
<proteinExistence type="predicted"/>
<dbReference type="Proteomes" id="UP000011778">
    <property type="component" value="Unassembled WGS sequence"/>
</dbReference>
<gene>
    <name evidence="1" type="ORF">LEP1GSC150_1544</name>
</gene>
<sequence length="49" mass="5926">MNSSKKNPITKEKLNRPPGAAFFMWLLLKKRKYLFHQNEVRKKILRNLV</sequence>